<dbReference type="GO" id="GO:0046872">
    <property type="term" value="F:metal ion binding"/>
    <property type="evidence" value="ECO:0007669"/>
    <property type="project" value="UniProtKB-KW"/>
</dbReference>
<dbReference type="eggNOG" id="COG0746">
    <property type="taxonomic scope" value="Bacteria"/>
</dbReference>
<accession>E8RRD5</accession>
<dbReference type="PANTHER" id="PTHR19136">
    <property type="entry name" value="MOLYBDENUM COFACTOR GUANYLYLTRANSFERASE"/>
    <property type="match status" value="1"/>
</dbReference>
<dbReference type="OrthoDB" id="9788394at2"/>
<keyword evidence="6" id="KW-0342">GTP-binding</keyword>
<name>E8RRD5_ASTEC</name>
<dbReference type="Proteomes" id="UP000001492">
    <property type="component" value="Chromosome 1"/>
</dbReference>
<dbReference type="PANTHER" id="PTHR19136:SF81">
    <property type="entry name" value="MOLYBDENUM COFACTOR GUANYLYLTRANSFERASE"/>
    <property type="match status" value="1"/>
</dbReference>
<keyword evidence="7" id="KW-0501">Molybdenum cofactor biosynthesis</keyword>
<evidence type="ECO:0000256" key="3">
    <source>
        <dbReference type="ARBA" id="ARBA00022723"/>
    </source>
</evidence>
<dbReference type="SUPFAM" id="SSF53448">
    <property type="entry name" value="Nucleotide-diphospho-sugar transferases"/>
    <property type="match status" value="1"/>
</dbReference>
<evidence type="ECO:0000313" key="9">
    <source>
        <dbReference type="EMBL" id="ADU12326.1"/>
    </source>
</evidence>
<dbReference type="AlphaFoldDB" id="E8RRD5"/>
<dbReference type="HOGENOM" id="CLU_055597_3_1_5"/>
<dbReference type="InterPro" id="IPR013482">
    <property type="entry name" value="Molybde_CF_guanTrfase"/>
</dbReference>
<dbReference type="Pfam" id="PF12804">
    <property type="entry name" value="NTP_transf_3"/>
    <property type="match status" value="1"/>
</dbReference>
<dbReference type="GO" id="GO:0005525">
    <property type="term" value="F:GTP binding"/>
    <property type="evidence" value="ECO:0007669"/>
    <property type="project" value="UniProtKB-KW"/>
</dbReference>
<keyword evidence="4" id="KW-0547">Nucleotide-binding</keyword>
<keyword evidence="1" id="KW-0963">Cytoplasm</keyword>
<evidence type="ECO:0000313" key="10">
    <source>
        <dbReference type="Proteomes" id="UP000001492"/>
    </source>
</evidence>
<evidence type="ECO:0000256" key="7">
    <source>
        <dbReference type="ARBA" id="ARBA00023150"/>
    </source>
</evidence>
<evidence type="ECO:0000256" key="1">
    <source>
        <dbReference type="ARBA" id="ARBA00022490"/>
    </source>
</evidence>
<protein>
    <recommendedName>
        <fullName evidence="8">MobA-like NTP transferase domain-containing protein</fullName>
    </recommendedName>
</protein>
<evidence type="ECO:0000256" key="4">
    <source>
        <dbReference type="ARBA" id="ARBA00022741"/>
    </source>
</evidence>
<dbReference type="RefSeq" id="WP_013478160.1">
    <property type="nucleotide sequence ID" value="NC_014816.1"/>
</dbReference>
<keyword evidence="2" id="KW-0808">Transferase</keyword>
<evidence type="ECO:0000256" key="2">
    <source>
        <dbReference type="ARBA" id="ARBA00022679"/>
    </source>
</evidence>
<proteinExistence type="predicted"/>
<evidence type="ECO:0000256" key="5">
    <source>
        <dbReference type="ARBA" id="ARBA00022842"/>
    </source>
</evidence>
<evidence type="ECO:0000256" key="6">
    <source>
        <dbReference type="ARBA" id="ARBA00023134"/>
    </source>
</evidence>
<keyword evidence="10" id="KW-1185">Reference proteome</keyword>
<dbReference type="EMBL" id="CP002395">
    <property type="protein sequence ID" value="ADU12326.1"/>
    <property type="molecule type" value="Genomic_DNA"/>
</dbReference>
<dbReference type="InterPro" id="IPR025877">
    <property type="entry name" value="MobA-like_NTP_Trfase"/>
</dbReference>
<dbReference type="STRING" id="573065.Astex_0639"/>
<gene>
    <name evidence="9" type="ordered locus">Astex_0639</name>
</gene>
<organism evidence="9 10">
    <name type="scientific">Asticcacaulis excentricus (strain ATCC 15261 / DSM 4724 / KCTC 12464 / NCIMB 9791 / VKM B-1370 / CB 48)</name>
    <dbReference type="NCBI Taxonomy" id="573065"/>
    <lineage>
        <taxon>Bacteria</taxon>
        <taxon>Pseudomonadati</taxon>
        <taxon>Pseudomonadota</taxon>
        <taxon>Alphaproteobacteria</taxon>
        <taxon>Caulobacterales</taxon>
        <taxon>Caulobacteraceae</taxon>
        <taxon>Asticcacaulis</taxon>
    </lineage>
</organism>
<feature type="domain" description="MobA-like NTP transferase" evidence="8">
    <location>
        <begin position="5"/>
        <end position="135"/>
    </location>
</feature>
<dbReference type="Gene3D" id="3.90.550.10">
    <property type="entry name" value="Spore Coat Polysaccharide Biosynthesis Protein SpsA, Chain A"/>
    <property type="match status" value="1"/>
</dbReference>
<dbReference type="InterPro" id="IPR029044">
    <property type="entry name" value="Nucleotide-diphossugar_trans"/>
</dbReference>
<sequence length="181" mass="18590">MSLAGIVLCGGKSRRMGVDKAGLIFNGQTWLEVAANTLTAAGAAHILYSGRPDLPGGLGDPVADSGPAGGVLAALMQVGVDVEQVLCVPVDMPELSPDTLRLLAAHKGVGAYFEGEPLPFALRLSPAVLTAARQCVTTAARAPSLRALLRQVGCVEIPVPPGLNLRNLNTPQDVAALKPRA</sequence>
<keyword evidence="3" id="KW-0479">Metal-binding</keyword>
<dbReference type="CDD" id="cd02503">
    <property type="entry name" value="MobA"/>
    <property type="match status" value="1"/>
</dbReference>
<dbReference type="GO" id="GO:0016779">
    <property type="term" value="F:nucleotidyltransferase activity"/>
    <property type="evidence" value="ECO:0007669"/>
    <property type="project" value="TreeGrafter"/>
</dbReference>
<dbReference type="KEGG" id="aex:Astex_0639"/>
<dbReference type="GO" id="GO:1902758">
    <property type="term" value="P:bis(molybdopterin guanine dinucleotide)molybdenum biosynthetic process"/>
    <property type="evidence" value="ECO:0007669"/>
    <property type="project" value="TreeGrafter"/>
</dbReference>
<evidence type="ECO:0000259" key="8">
    <source>
        <dbReference type="Pfam" id="PF12804"/>
    </source>
</evidence>
<reference evidence="10" key="1">
    <citation type="submission" date="2010-12" db="EMBL/GenBank/DDBJ databases">
        <title>Complete sequence of chromosome 1 of Asticcacaulis excentricus CB 48.</title>
        <authorList>
            <consortium name="US DOE Joint Genome Institute"/>
            <person name="Lucas S."/>
            <person name="Copeland A."/>
            <person name="Lapidus A."/>
            <person name="Cheng J.-F."/>
            <person name="Bruce D."/>
            <person name="Goodwin L."/>
            <person name="Pitluck S."/>
            <person name="Teshima H."/>
            <person name="Davenport K."/>
            <person name="Detter J.C."/>
            <person name="Han C."/>
            <person name="Tapia R."/>
            <person name="Land M."/>
            <person name="Hauser L."/>
            <person name="Jeffries C."/>
            <person name="Kyrpides N."/>
            <person name="Ivanova N."/>
            <person name="Ovchinnikova G."/>
            <person name="Brun Y.V."/>
            <person name="Woyke T."/>
        </authorList>
    </citation>
    <scope>NUCLEOTIDE SEQUENCE [LARGE SCALE GENOMIC DNA]</scope>
    <source>
        <strain evidence="10">ATCC 15261 / DSM 4724 / KCTC 12464 / NCIMB 9791 / VKM B-1370 / CB 48</strain>
    </source>
</reference>
<keyword evidence="5" id="KW-0460">Magnesium</keyword>